<evidence type="ECO:0000313" key="2">
    <source>
        <dbReference type="Proteomes" id="UP000228754"/>
    </source>
</evidence>
<dbReference type="OrthoDB" id="2916010at2"/>
<gene>
    <name evidence="1" type="ORF">CEY02_03360</name>
</gene>
<evidence type="ECO:0000313" key="1">
    <source>
        <dbReference type="EMBL" id="PCK22767.1"/>
    </source>
</evidence>
<dbReference type="EMBL" id="NKHG01000018">
    <property type="protein sequence ID" value="PCK22767.1"/>
    <property type="molecule type" value="Genomic_DNA"/>
</dbReference>
<sequence length="124" mass="14228">MTYLLFLIDDRLVIDLRETDKDGLIKGYTGKPEYFESNDAFYQNLIGSVNLTDEQLAKIELDFHNGGLCDYCGESANKVRPSPFMGDTGSMCKECWDATRQEYAASHDEHIGEFEDYPHWKEQA</sequence>
<reference evidence="1 2" key="1">
    <citation type="submission" date="2017-06" db="EMBL/GenBank/DDBJ databases">
        <title>Draft Genome Sequence of Bacillus sp Strain 36R Isolated from saline sediment at Atanasia, Sonora, Mexico.</title>
        <authorList>
            <person name="Sanchez Diaz R."/>
            <person name="Quiroz Macias M.E."/>
            <person name="Ibarra Gamez J.C."/>
            <person name="Enciso Ibarra J."/>
            <person name="Gomez Gil B."/>
            <person name="Galaviz Silva L."/>
        </authorList>
    </citation>
    <scope>NUCLEOTIDE SEQUENCE [LARGE SCALE GENOMIC DNA]</scope>
    <source>
        <strain evidence="1 2">36R_ATNSAL</strain>
    </source>
</reference>
<dbReference type="Proteomes" id="UP000228754">
    <property type="component" value="Unassembled WGS sequence"/>
</dbReference>
<protein>
    <submittedName>
        <fullName evidence="1">Uncharacterized protein</fullName>
    </submittedName>
</protein>
<proteinExistence type="predicted"/>
<accession>A0A2A5J0K0</accession>
<comment type="caution">
    <text evidence="1">The sequence shown here is derived from an EMBL/GenBank/DDBJ whole genome shotgun (WGS) entry which is preliminary data.</text>
</comment>
<organism evidence="1 2">
    <name type="scientific">Bacillus pumilus</name>
    <name type="common">Bacillus mesentericus</name>
    <dbReference type="NCBI Taxonomy" id="1408"/>
    <lineage>
        <taxon>Bacteria</taxon>
        <taxon>Bacillati</taxon>
        <taxon>Bacillota</taxon>
        <taxon>Bacilli</taxon>
        <taxon>Bacillales</taxon>
        <taxon>Bacillaceae</taxon>
        <taxon>Bacillus</taxon>
    </lineage>
</organism>
<name>A0A2A5J0K0_BACPU</name>
<dbReference type="AlphaFoldDB" id="A0A2A5J0K0"/>